<dbReference type="GO" id="GO:0016152">
    <property type="term" value="F:mercury (II) reductase (NADP+) activity"/>
    <property type="evidence" value="ECO:0007669"/>
    <property type="project" value="UniProtKB-EC"/>
</dbReference>
<dbReference type="RefSeq" id="WP_002997967.1">
    <property type="nucleotide sequence ID" value="NZ_UHFA01000002.1"/>
</dbReference>
<evidence type="ECO:0000256" key="3">
    <source>
        <dbReference type="ARBA" id="ARBA00022827"/>
    </source>
</evidence>
<dbReference type="EC" id="1.16.1.1" evidence="14"/>
<dbReference type="Pfam" id="PF07992">
    <property type="entry name" value="Pyr_redox_2"/>
    <property type="match status" value="1"/>
</dbReference>
<keyword evidence="2 11" id="KW-0285">Flavoprotein</keyword>
<dbReference type="SUPFAM" id="SSF51905">
    <property type="entry name" value="FAD/NAD(P)-binding domain"/>
    <property type="match status" value="1"/>
</dbReference>
<dbReference type="Gene3D" id="3.30.390.30">
    <property type="match status" value="1"/>
</dbReference>
<evidence type="ECO:0000259" key="12">
    <source>
        <dbReference type="Pfam" id="PF02852"/>
    </source>
</evidence>
<dbReference type="GO" id="GO:0004148">
    <property type="term" value="F:dihydrolipoyl dehydrogenase (NADH) activity"/>
    <property type="evidence" value="ECO:0007669"/>
    <property type="project" value="UniProtKB-EC"/>
</dbReference>
<dbReference type="OrthoDB" id="9800167at2"/>
<dbReference type="InterPro" id="IPR036188">
    <property type="entry name" value="FAD/NAD-bd_sf"/>
</dbReference>
<dbReference type="Gene3D" id="3.50.50.60">
    <property type="entry name" value="FAD/NAD(P)-binding domain"/>
    <property type="match status" value="2"/>
</dbReference>
<evidence type="ECO:0000256" key="7">
    <source>
        <dbReference type="ARBA" id="ARBA00023284"/>
    </source>
</evidence>
<keyword evidence="6" id="KW-1015">Disulfide bond</keyword>
<dbReference type="InterPro" id="IPR016156">
    <property type="entry name" value="FAD/NAD-linked_Rdtase_dimer_sf"/>
</dbReference>
<evidence type="ECO:0000256" key="9">
    <source>
        <dbReference type="PIRSR" id="PIRSR000350-3"/>
    </source>
</evidence>
<evidence type="ECO:0000313" key="15">
    <source>
        <dbReference type="Proteomes" id="UP000254082"/>
    </source>
</evidence>
<keyword evidence="4" id="KW-0521">NADP</keyword>
<feature type="binding site" evidence="9">
    <location>
        <position position="251"/>
    </location>
    <ligand>
        <name>NAD(+)</name>
        <dbReference type="ChEBI" id="CHEBI:57540"/>
    </ligand>
</feature>
<dbReference type="FunFam" id="3.30.390.30:FF:000001">
    <property type="entry name" value="Dihydrolipoyl dehydrogenase"/>
    <property type="match status" value="1"/>
</dbReference>
<dbReference type="PROSITE" id="PS00076">
    <property type="entry name" value="PYRIDINE_REDOX_1"/>
    <property type="match status" value="1"/>
</dbReference>
<evidence type="ECO:0000256" key="11">
    <source>
        <dbReference type="RuleBase" id="RU003691"/>
    </source>
</evidence>
<feature type="disulfide bond" description="Redox-active" evidence="10">
    <location>
        <begin position="43"/>
        <end position="48"/>
    </location>
</feature>
<keyword evidence="15" id="KW-1185">Reference proteome</keyword>
<evidence type="ECO:0000256" key="2">
    <source>
        <dbReference type="ARBA" id="ARBA00022630"/>
    </source>
</evidence>
<reference evidence="14 15" key="1">
    <citation type="submission" date="2018-06" db="EMBL/GenBank/DDBJ databases">
        <authorList>
            <consortium name="Pathogen Informatics"/>
            <person name="Doyle S."/>
        </authorList>
    </citation>
    <scope>NUCLEOTIDE SEQUENCE [LARGE SCALE GENOMIC DNA]</scope>
    <source>
        <strain evidence="15">NCTC 11391</strain>
    </source>
</reference>
<dbReference type="EC" id="1.8.1.4" evidence="14"/>
<evidence type="ECO:0000313" key="14">
    <source>
        <dbReference type="EMBL" id="SUN36212.1"/>
    </source>
</evidence>
<feature type="domain" description="FAD/NAD(P)-binding" evidence="13">
    <location>
        <begin position="4"/>
        <end position="303"/>
    </location>
</feature>
<keyword evidence="9" id="KW-0547">Nucleotide-binding</keyword>
<dbReference type="Pfam" id="PF02852">
    <property type="entry name" value="Pyr_redox_dim"/>
    <property type="match status" value="1"/>
</dbReference>
<feature type="domain" description="Pyridine nucleotide-disulphide oxidoreductase dimerisation" evidence="12">
    <location>
        <begin position="328"/>
        <end position="434"/>
    </location>
</feature>
<evidence type="ECO:0000256" key="10">
    <source>
        <dbReference type="PIRSR" id="PIRSR000350-4"/>
    </source>
</evidence>
<organism evidence="14 15">
    <name type="scientific">Streptococcus downei MFe28</name>
    <dbReference type="NCBI Taxonomy" id="764290"/>
    <lineage>
        <taxon>Bacteria</taxon>
        <taxon>Bacillati</taxon>
        <taxon>Bacillota</taxon>
        <taxon>Bacilli</taxon>
        <taxon>Lactobacillales</taxon>
        <taxon>Streptococcaceae</taxon>
        <taxon>Streptococcus</taxon>
    </lineage>
</organism>
<keyword evidence="3 9" id="KW-0274">FAD</keyword>
<dbReference type="InterPro" id="IPR012999">
    <property type="entry name" value="Pyr_OxRdtase_I_AS"/>
</dbReference>
<name>A0A380JDX5_STRDO</name>
<dbReference type="NCBIfam" id="NF005572">
    <property type="entry name" value="PRK07251.1"/>
    <property type="match status" value="1"/>
</dbReference>
<dbReference type="AlphaFoldDB" id="A0A380JDX5"/>
<dbReference type="InterPro" id="IPR001100">
    <property type="entry name" value="Pyr_nuc-diS_OxRdtase"/>
</dbReference>
<dbReference type="InterPro" id="IPR023753">
    <property type="entry name" value="FAD/NAD-binding_dom"/>
</dbReference>
<accession>A0A380JDX5</accession>
<sequence length="439" mass="48076">MELYDIIVIGFGKAGKTFAAKSAAQGKKVAMIEKDANMYGGTCINVGCIPTKVLIHSAETGHNFSEAMAERKKVTERLRAKNFAMLDKAPTADVYNATARFVSNKVVEITSNGESKQLSAQVIIINTGAVSNRLPILGLKDSKHVYDSTEIQNLEQQPKRLGIIGGGNIGLEFASLYAKLGSEVTVFDPMSRIFVREEEEISLLAKEYMEEAGVAFELNSNISRISNKDDSVIITTQNGDYSFDAVLHATGRRANTDSLGLENTDIALTDRGAIKVDDFCQTSVENIFAVGDVNGGLQFTYVSLDDFRIVWNYLNGDRSYSAANRHHVPNTTFINPPLARVGIDEATAKKQGLNYKANSLPVAGMPRGHVNGDLRGIFKVVIDVDSQQILGATLFGQEAHELINLITLAMDNGIPYTYFQQQIFTHPTMAENLNDVFNF</sequence>
<dbReference type="Proteomes" id="UP000254082">
    <property type="component" value="Unassembled WGS sequence"/>
</dbReference>
<comment type="cofactor">
    <cofactor evidence="9">
        <name>FAD</name>
        <dbReference type="ChEBI" id="CHEBI:57692"/>
    </cofactor>
    <text evidence="9">Binds 1 FAD per subunit.</text>
</comment>
<dbReference type="EMBL" id="UHFA01000002">
    <property type="protein sequence ID" value="SUN36212.1"/>
    <property type="molecule type" value="Genomic_DNA"/>
</dbReference>
<proteinExistence type="inferred from homology"/>
<dbReference type="SUPFAM" id="SSF55424">
    <property type="entry name" value="FAD/NAD-linked reductases, dimerisation (C-terminal) domain"/>
    <property type="match status" value="1"/>
</dbReference>
<evidence type="ECO:0000259" key="13">
    <source>
        <dbReference type="Pfam" id="PF07992"/>
    </source>
</evidence>
<dbReference type="InterPro" id="IPR004099">
    <property type="entry name" value="Pyr_nucl-diS_OxRdtase_dimer"/>
</dbReference>
<feature type="binding site" evidence="9">
    <location>
        <begin position="165"/>
        <end position="172"/>
    </location>
    <ligand>
        <name>NAD(+)</name>
        <dbReference type="ChEBI" id="CHEBI:57540"/>
    </ligand>
</feature>
<feature type="binding site" evidence="9">
    <location>
        <position position="52"/>
    </location>
    <ligand>
        <name>FAD</name>
        <dbReference type="ChEBI" id="CHEBI:57692"/>
    </ligand>
</feature>
<feature type="active site" description="Proton acceptor" evidence="8">
    <location>
        <position position="426"/>
    </location>
</feature>
<keyword evidence="7 11" id="KW-0676">Redox-active center</keyword>
<dbReference type="PROSITE" id="PS00065">
    <property type="entry name" value="D_2_HYDROXYACID_DH_1"/>
    <property type="match status" value="1"/>
</dbReference>
<dbReference type="PRINTS" id="PR00368">
    <property type="entry name" value="FADPNR"/>
</dbReference>
<protein>
    <submittedName>
        <fullName evidence="14">Dihydrolipoamide dehydrogenase Mercuric ion reductase PF00070 family, FAD-dependent NAD(P)-disulphide oxidoreductase</fullName>
        <ecNumber evidence="14">1.16.1.1</ecNumber>
        <ecNumber evidence="14">1.8.1.4</ecNumber>
    </submittedName>
</protein>
<gene>
    <name evidence="14" type="primary">lpd</name>
    <name evidence="14" type="ORF">NCTC11391_01256</name>
</gene>
<evidence type="ECO:0000256" key="5">
    <source>
        <dbReference type="ARBA" id="ARBA00023002"/>
    </source>
</evidence>
<evidence type="ECO:0000256" key="6">
    <source>
        <dbReference type="ARBA" id="ARBA00023157"/>
    </source>
</evidence>
<comment type="similarity">
    <text evidence="1 11">Belongs to the class-I pyridine nucleotide-disulfide oxidoreductase family.</text>
</comment>
<feature type="binding site" evidence="9">
    <location>
        <position position="292"/>
    </location>
    <ligand>
        <name>FAD</name>
        <dbReference type="ChEBI" id="CHEBI:57692"/>
    </ligand>
</feature>
<keyword evidence="9" id="KW-0520">NAD</keyword>
<evidence type="ECO:0000256" key="1">
    <source>
        <dbReference type="ARBA" id="ARBA00007532"/>
    </source>
</evidence>
<dbReference type="GO" id="GO:0003955">
    <property type="term" value="F:NAD(P)H dehydrogenase (quinone) activity"/>
    <property type="evidence" value="ECO:0007669"/>
    <property type="project" value="TreeGrafter"/>
</dbReference>
<evidence type="ECO:0000256" key="8">
    <source>
        <dbReference type="PIRSR" id="PIRSR000350-2"/>
    </source>
</evidence>
<dbReference type="PANTHER" id="PTHR43014:SF4">
    <property type="entry name" value="PYRIDINE NUCLEOTIDE-DISULFIDE OXIDOREDUCTASE RCLA-RELATED"/>
    <property type="match status" value="1"/>
</dbReference>
<evidence type="ECO:0000256" key="4">
    <source>
        <dbReference type="ARBA" id="ARBA00022857"/>
    </source>
</evidence>
<keyword evidence="5 11" id="KW-0560">Oxidoreductase</keyword>
<dbReference type="PANTHER" id="PTHR43014">
    <property type="entry name" value="MERCURIC REDUCTASE"/>
    <property type="match status" value="1"/>
</dbReference>
<dbReference type="GO" id="GO:0050660">
    <property type="term" value="F:flavin adenine dinucleotide binding"/>
    <property type="evidence" value="ECO:0007669"/>
    <property type="project" value="TreeGrafter"/>
</dbReference>
<dbReference type="InterPro" id="IPR029752">
    <property type="entry name" value="D-isomer_DH_CS1"/>
</dbReference>
<dbReference type="PRINTS" id="PR00411">
    <property type="entry name" value="PNDRDTASEI"/>
</dbReference>
<dbReference type="PIRSF" id="PIRSF000350">
    <property type="entry name" value="Mercury_reductase_MerA"/>
    <property type="match status" value="1"/>
</dbReference>